<comment type="similarity">
    <text evidence="10">Belongs to the peptidase M48 family.</text>
</comment>
<dbReference type="InterPro" id="IPR050083">
    <property type="entry name" value="HtpX_protease"/>
</dbReference>
<keyword evidence="8 10" id="KW-0482">Metalloprotease</keyword>
<keyword evidence="4" id="KW-0479">Metal-binding</keyword>
<keyword evidence="7 11" id="KW-1133">Transmembrane helix</keyword>
<protein>
    <submittedName>
        <fullName evidence="13">Heat shock protein HtpX</fullName>
    </submittedName>
</protein>
<evidence type="ECO:0000313" key="14">
    <source>
        <dbReference type="Proteomes" id="UP000011554"/>
    </source>
</evidence>
<keyword evidence="3 11" id="KW-0812">Transmembrane</keyword>
<evidence type="ECO:0000256" key="3">
    <source>
        <dbReference type="ARBA" id="ARBA00022692"/>
    </source>
</evidence>
<dbReference type="InterPro" id="IPR001915">
    <property type="entry name" value="Peptidase_M48"/>
</dbReference>
<evidence type="ECO:0000256" key="5">
    <source>
        <dbReference type="ARBA" id="ARBA00022801"/>
    </source>
</evidence>
<gene>
    <name evidence="13" type="ORF">C481_01522</name>
</gene>
<dbReference type="Pfam" id="PF01435">
    <property type="entry name" value="Peptidase_M48"/>
    <property type="match status" value="1"/>
</dbReference>
<dbReference type="GO" id="GO:0046872">
    <property type="term" value="F:metal ion binding"/>
    <property type="evidence" value="ECO:0007669"/>
    <property type="project" value="UniProtKB-KW"/>
</dbReference>
<evidence type="ECO:0000256" key="6">
    <source>
        <dbReference type="ARBA" id="ARBA00022833"/>
    </source>
</evidence>
<evidence type="ECO:0000256" key="1">
    <source>
        <dbReference type="ARBA" id="ARBA00022475"/>
    </source>
</evidence>
<evidence type="ECO:0000256" key="2">
    <source>
        <dbReference type="ARBA" id="ARBA00022670"/>
    </source>
</evidence>
<evidence type="ECO:0000259" key="12">
    <source>
        <dbReference type="Pfam" id="PF01435"/>
    </source>
</evidence>
<evidence type="ECO:0000256" key="11">
    <source>
        <dbReference type="SAM" id="Phobius"/>
    </source>
</evidence>
<keyword evidence="6 10" id="KW-0862">Zinc</keyword>
<feature type="domain" description="Peptidase M48" evidence="12">
    <location>
        <begin position="83"/>
        <end position="314"/>
    </location>
</feature>
<evidence type="ECO:0000256" key="4">
    <source>
        <dbReference type="ARBA" id="ARBA00022723"/>
    </source>
</evidence>
<dbReference type="STRING" id="29540.C481_01522"/>
<keyword evidence="9 11" id="KW-0472">Membrane</keyword>
<organism evidence="13 14">
    <name type="scientific">Natrialba asiatica (strain ATCC 700177 / DSM 12278 / JCM 9576 / FERM P-10747 / NBRC 102637 / 172P1)</name>
    <dbReference type="NCBI Taxonomy" id="29540"/>
    <lineage>
        <taxon>Archaea</taxon>
        <taxon>Methanobacteriati</taxon>
        <taxon>Methanobacteriota</taxon>
        <taxon>Stenosarchaea group</taxon>
        <taxon>Halobacteria</taxon>
        <taxon>Halobacteriales</taxon>
        <taxon>Natrialbaceae</taxon>
        <taxon>Natrialba</taxon>
    </lineage>
</organism>
<dbReference type="eggNOG" id="arCOG01331">
    <property type="taxonomic scope" value="Archaea"/>
</dbReference>
<dbReference type="AlphaFoldDB" id="M0B582"/>
<accession>M0B582</accession>
<dbReference type="Gene3D" id="3.30.2010.10">
    <property type="entry name" value="Metalloproteases ('zincins'), catalytic domain"/>
    <property type="match status" value="1"/>
</dbReference>
<feature type="transmembrane region" description="Helical" evidence="11">
    <location>
        <begin position="188"/>
        <end position="208"/>
    </location>
</feature>
<name>M0B582_NATA1</name>
<evidence type="ECO:0000256" key="9">
    <source>
        <dbReference type="ARBA" id="ARBA00023136"/>
    </source>
</evidence>
<sequence>MRALVARLYLQMVVVILSLICITGALLVGIWATFYGLFAYLGLGVASQLSAIITGAVIATIGYLEYVQQPTVEHLTGAEPVRPADAPELHQLMTKVATQLTIPVPTLALSDRDTPEAVAVGFHPQTVHLVLSQGTLDSLATAEELESVIAHELAHVNNWDAMVMTIASVPVVLADGLRSQAIEFSKSGGWIIVTVPLAILSTGVWFVGNMIIARLSRVREQVADRSAVEITGSPAALAAALERLDQGITTTPDHDLRTVSAVSSLSILPLEPEEPVLLGPEGSIEPLHWKIEKRLRYFFKTHPATEDRIETLSQMGDEE</sequence>
<evidence type="ECO:0000256" key="7">
    <source>
        <dbReference type="ARBA" id="ARBA00022989"/>
    </source>
</evidence>
<dbReference type="PANTHER" id="PTHR43221">
    <property type="entry name" value="PROTEASE HTPX"/>
    <property type="match status" value="1"/>
</dbReference>
<keyword evidence="14" id="KW-1185">Reference proteome</keyword>
<keyword evidence="5 10" id="KW-0378">Hydrolase</keyword>
<dbReference type="GO" id="GO:0004222">
    <property type="term" value="F:metalloendopeptidase activity"/>
    <property type="evidence" value="ECO:0007669"/>
    <property type="project" value="InterPro"/>
</dbReference>
<evidence type="ECO:0000256" key="10">
    <source>
        <dbReference type="RuleBase" id="RU003983"/>
    </source>
</evidence>
<evidence type="ECO:0000256" key="8">
    <source>
        <dbReference type="ARBA" id="ARBA00023049"/>
    </source>
</evidence>
<dbReference type="GO" id="GO:0006508">
    <property type="term" value="P:proteolysis"/>
    <property type="evidence" value="ECO:0007669"/>
    <property type="project" value="UniProtKB-KW"/>
</dbReference>
<dbReference type="RefSeq" id="WP_006107024.1">
    <property type="nucleotide sequence ID" value="NZ_AOIO01000005.1"/>
</dbReference>
<feature type="transmembrane region" description="Helical" evidence="11">
    <location>
        <begin position="38"/>
        <end position="64"/>
    </location>
</feature>
<dbReference type="Proteomes" id="UP000011554">
    <property type="component" value="Unassembled WGS sequence"/>
</dbReference>
<proteinExistence type="inferred from homology"/>
<evidence type="ECO:0000313" key="13">
    <source>
        <dbReference type="EMBL" id="ELZ05682.1"/>
    </source>
</evidence>
<reference evidence="13 14" key="1">
    <citation type="journal article" date="2014" name="PLoS Genet.">
        <title>Phylogenetically driven sequencing of extremely halophilic archaea reveals strategies for static and dynamic osmo-response.</title>
        <authorList>
            <person name="Becker E.A."/>
            <person name="Seitzer P.M."/>
            <person name="Tritt A."/>
            <person name="Larsen D."/>
            <person name="Krusor M."/>
            <person name="Yao A.I."/>
            <person name="Wu D."/>
            <person name="Madern D."/>
            <person name="Eisen J.A."/>
            <person name="Darling A.E."/>
            <person name="Facciotti M.T."/>
        </authorList>
    </citation>
    <scope>NUCLEOTIDE SEQUENCE [LARGE SCALE GENOMIC DNA]</scope>
    <source>
        <strain evidence="13 14">DSM 12278</strain>
    </source>
</reference>
<keyword evidence="1" id="KW-1003">Cell membrane</keyword>
<dbReference type="PANTHER" id="PTHR43221:SF2">
    <property type="entry name" value="PROTEASE HTPX HOMOLOG"/>
    <property type="match status" value="1"/>
</dbReference>
<keyword evidence="13" id="KW-0346">Stress response</keyword>
<dbReference type="EMBL" id="AOIO01000005">
    <property type="protein sequence ID" value="ELZ05682.1"/>
    <property type="molecule type" value="Genomic_DNA"/>
</dbReference>
<comment type="cofactor">
    <cofactor evidence="10">
        <name>Zn(2+)</name>
        <dbReference type="ChEBI" id="CHEBI:29105"/>
    </cofactor>
    <text evidence="10">Binds 1 zinc ion per subunit.</text>
</comment>
<keyword evidence="2 10" id="KW-0645">Protease</keyword>
<feature type="transmembrane region" description="Helical" evidence="11">
    <location>
        <begin position="12"/>
        <end position="32"/>
    </location>
</feature>
<comment type="caution">
    <text evidence="13">The sequence shown here is derived from an EMBL/GenBank/DDBJ whole genome shotgun (WGS) entry which is preliminary data.</text>
</comment>